<sequence length="173" mass="19016">MTGPQRPRQGRPNIQIKALCTLAFGAAILFAAQVGLSFLPNIELVTLLVVLYVQVWGKKAFFPIYLFVLLEGLFFGFGIWWVSYLYIWAIPAFLALLLRTRSPVFWALINGAFGLCFGALCALPYLVAGGPGAVFGYFVSGIPYDIAHCAGNAVLCLVLYRPLQRILERAAPL</sequence>
<keyword evidence="1" id="KW-1133">Transmembrane helix</keyword>
<organism evidence="2">
    <name type="scientific">uncultured Anaerotruncus sp</name>
    <dbReference type="NCBI Taxonomy" id="905011"/>
    <lineage>
        <taxon>Bacteria</taxon>
        <taxon>Bacillati</taxon>
        <taxon>Bacillota</taxon>
        <taxon>Clostridia</taxon>
        <taxon>Eubacteriales</taxon>
        <taxon>Oscillospiraceae</taxon>
        <taxon>Anaerotruncus</taxon>
        <taxon>environmental samples</taxon>
    </lineage>
</organism>
<feature type="transmembrane region" description="Helical" evidence="1">
    <location>
        <begin position="73"/>
        <end position="98"/>
    </location>
</feature>
<protein>
    <recommendedName>
        <fullName evidence="3">Energy-coupling factor transport system substrate-specific component</fullName>
    </recommendedName>
</protein>
<keyword evidence="1" id="KW-0472">Membrane</keyword>
<evidence type="ECO:0000313" key="2">
    <source>
        <dbReference type="EMBL" id="SCJ33681.1"/>
    </source>
</evidence>
<dbReference type="AlphaFoldDB" id="A0A1C6FL27"/>
<name>A0A1C6FL27_9FIRM</name>
<evidence type="ECO:0000256" key="1">
    <source>
        <dbReference type="SAM" id="Phobius"/>
    </source>
</evidence>
<evidence type="ECO:0008006" key="3">
    <source>
        <dbReference type="Google" id="ProtNLM"/>
    </source>
</evidence>
<dbReference type="EMBL" id="FMHG01000001">
    <property type="protein sequence ID" value="SCJ33681.1"/>
    <property type="molecule type" value="Genomic_DNA"/>
</dbReference>
<reference evidence="2" key="1">
    <citation type="submission" date="2015-09" db="EMBL/GenBank/DDBJ databases">
        <authorList>
            <consortium name="Pathogen Informatics"/>
        </authorList>
    </citation>
    <scope>NUCLEOTIDE SEQUENCE</scope>
    <source>
        <strain evidence="2">2789STDY5834896</strain>
    </source>
</reference>
<proteinExistence type="predicted"/>
<accession>A0A1C6FL27</accession>
<keyword evidence="1" id="KW-0812">Transmembrane</keyword>
<feature type="transmembrane region" description="Helical" evidence="1">
    <location>
        <begin position="134"/>
        <end position="160"/>
    </location>
</feature>
<gene>
    <name evidence="2" type="ORF">SAMEA3545359_00018</name>
</gene>
<feature type="transmembrane region" description="Helical" evidence="1">
    <location>
        <begin position="105"/>
        <end position="128"/>
    </location>
</feature>
<feature type="transmembrane region" description="Helical" evidence="1">
    <location>
        <begin position="21"/>
        <end position="53"/>
    </location>
</feature>